<proteinExistence type="predicted"/>
<dbReference type="OrthoDB" id="10307492at2759"/>
<evidence type="ECO:0000256" key="1">
    <source>
        <dbReference type="SAM" id="MobiDB-lite"/>
    </source>
</evidence>
<name>A0A8X6IBZ7_TRICU</name>
<organism evidence="2 3">
    <name type="scientific">Trichonephila clavata</name>
    <name type="common">Joro spider</name>
    <name type="synonym">Nephila clavata</name>
    <dbReference type="NCBI Taxonomy" id="2740835"/>
    <lineage>
        <taxon>Eukaryota</taxon>
        <taxon>Metazoa</taxon>
        <taxon>Ecdysozoa</taxon>
        <taxon>Arthropoda</taxon>
        <taxon>Chelicerata</taxon>
        <taxon>Arachnida</taxon>
        <taxon>Araneae</taxon>
        <taxon>Araneomorphae</taxon>
        <taxon>Entelegynae</taxon>
        <taxon>Araneoidea</taxon>
        <taxon>Nephilidae</taxon>
        <taxon>Trichonephila</taxon>
    </lineage>
</organism>
<keyword evidence="3" id="KW-1185">Reference proteome</keyword>
<comment type="caution">
    <text evidence="2">The sequence shown here is derived from an EMBL/GenBank/DDBJ whole genome shotgun (WGS) entry which is preliminary data.</text>
</comment>
<evidence type="ECO:0000313" key="3">
    <source>
        <dbReference type="Proteomes" id="UP000887116"/>
    </source>
</evidence>
<evidence type="ECO:0000313" key="2">
    <source>
        <dbReference type="EMBL" id="GFQ91547.1"/>
    </source>
</evidence>
<dbReference type="EMBL" id="BMAO01033747">
    <property type="protein sequence ID" value="GFQ91547.1"/>
    <property type="molecule type" value="Genomic_DNA"/>
</dbReference>
<feature type="compositionally biased region" description="Pro residues" evidence="1">
    <location>
        <begin position="143"/>
        <end position="152"/>
    </location>
</feature>
<feature type="region of interest" description="Disordered" evidence="1">
    <location>
        <begin position="130"/>
        <end position="152"/>
    </location>
</feature>
<feature type="compositionally biased region" description="Basic and acidic residues" evidence="1">
    <location>
        <begin position="132"/>
        <end position="142"/>
    </location>
</feature>
<dbReference type="Proteomes" id="UP000887116">
    <property type="component" value="Unassembled WGS sequence"/>
</dbReference>
<gene>
    <name evidence="2" type="ORF">TNCT_482441</name>
</gene>
<dbReference type="AlphaFoldDB" id="A0A8X6IBZ7"/>
<reference evidence="2" key="1">
    <citation type="submission" date="2020-07" db="EMBL/GenBank/DDBJ databases">
        <title>Multicomponent nature underlies the extraordinary mechanical properties of spider dragline silk.</title>
        <authorList>
            <person name="Kono N."/>
            <person name="Nakamura H."/>
            <person name="Mori M."/>
            <person name="Yoshida Y."/>
            <person name="Ohtoshi R."/>
            <person name="Malay A.D."/>
            <person name="Moran D.A.P."/>
            <person name="Tomita M."/>
            <person name="Numata K."/>
            <person name="Arakawa K."/>
        </authorList>
    </citation>
    <scope>NUCLEOTIDE SEQUENCE</scope>
</reference>
<sequence>MPPMAADALRTDGHGHLGGASISRAHPLALARCQVVMTTPSLSSFLIPQVISFFPPSTHHQEREGGGNGTEKVKGRKEYFGFPIPLPSLLSFTCLLPYFRPSPPSSGTKQSIPISLTHSPLVVVKGRFCGRGGKDDRLRLPAKDPPPYIPDG</sequence>
<accession>A0A8X6IBZ7</accession>
<protein>
    <submittedName>
        <fullName evidence="2">Uncharacterized protein</fullName>
    </submittedName>
</protein>